<evidence type="ECO:0000256" key="4">
    <source>
        <dbReference type="ARBA" id="ARBA00023231"/>
    </source>
</evidence>
<keyword evidence="1" id="KW-0479">Metal-binding</keyword>
<dbReference type="EMBL" id="CP053923">
    <property type="protein sequence ID" value="QNT70954.1"/>
    <property type="molecule type" value="Genomic_DNA"/>
</dbReference>
<organism evidence="7 8">
    <name type="scientific">Defluviicoccus vanus</name>
    <dbReference type="NCBI Taxonomy" id="111831"/>
    <lineage>
        <taxon>Bacteria</taxon>
        <taxon>Pseudomonadati</taxon>
        <taxon>Pseudomonadota</taxon>
        <taxon>Alphaproteobacteria</taxon>
        <taxon>Rhodospirillales</taxon>
        <taxon>Rhodospirillaceae</taxon>
        <taxon>Defluviicoccus</taxon>
    </lineage>
</organism>
<evidence type="ECO:0000313" key="8">
    <source>
        <dbReference type="Proteomes" id="UP000516369"/>
    </source>
</evidence>
<keyword evidence="3" id="KW-0411">Iron-sulfur</keyword>
<protein>
    <recommendedName>
        <fullName evidence="5">Ferredoxin III</fullName>
    </recommendedName>
</protein>
<dbReference type="Pfam" id="PF12838">
    <property type="entry name" value="Fer4_7"/>
    <property type="match status" value="1"/>
</dbReference>
<dbReference type="NCBIfam" id="TIGR02936">
    <property type="entry name" value="fdxN_nitrog"/>
    <property type="match status" value="1"/>
</dbReference>
<keyword evidence="4" id="KW-0535">Nitrogen fixation</keyword>
<dbReference type="InterPro" id="IPR014283">
    <property type="entry name" value="FdIII_4_nif"/>
</dbReference>
<dbReference type="PROSITE" id="PS00198">
    <property type="entry name" value="4FE4S_FER_1"/>
    <property type="match status" value="1"/>
</dbReference>
<reference evidence="7 8" key="1">
    <citation type="submission" date="2020-05" db="EMBL/GenBank/DDBJ databases">
        <title>Complete closed genome sequence of Defluviicoccus vanus.</title>
        <authorList>
            <person name="Bessarab I."/>
            <person name="Arumugam K."/>
            <person name="Maszenan A.M."/>
            <person name="Seviour R.J."/>
            <person name="Williams R.B."/>
        </authorList>
    </citation>
    <scope>NUCLEOTIDE SEQUENCE [LARGE SCALE GENOMIC DNA]</scope>
    <source>
        <strain evidence="7 8">Ben 114</strain>
    </source>
</reference>
<evidence type="ECO:0000256" key="2">
    <source>
        <dbReference type="ARBA" id="ARBA00023004"/>
    </source>
</evidence>
<dbReference type="InterPro" id="IPR017896">
    <property type="entry name" value="4Fe4S_Fe-S-bd"/>
</dbReference>
<gene>
    <name evidence="7" type="primary">fdxB</name>
    <name evidence="7" type="ORF">HQ394_18605</name>
</gene>
<evidence type="ECO:0000256" key="1">
    <source>
        <dbReference type="ARBA" id="ARBA00022723"/>
    </source>
</evidence>
<proteinExistence type="predicted"/>
<dbReference type="GO" id="GO:0046872">
    <property type="term" value="F:metal ion binding"/>
    <property type="evidence" value="ECO:0007669"/>
    <property type="project" value="UniProtKB-KW"/>
</dbReference>
<sequence>MSDGPFLTRDGTPWTPLYLDSIDPEICIGCGRCFKVCGQNVMALKAINEDGEIVDPEEEESERMITVVENSGNCVGCRACMRVCTTKAQHFVAA</sequence>
<evidence type="ECO:0000256" key="5">
    <source>
        <dbReference type="ARBA" id="ARBA00030616"/>
    </source>
</evidence>
<dbReference type="GO" id="GO:0051536">
    <property type="term" value="F:iron-sulfur cluster binding"/>
    <property type="evidence" value="ECO:0007669"/>
    <property type="project" value="UniProtKB-KW"/>
</dbReference>
<accession>A0A7H1N5G8</accession>
<evidence type="ECO:0000256" key="3">
    <source>
        <dbReference type="ARBA" id="ARBA00023014"/>
    </source>
</evidence>
<dbReference type="Gene3D" id="3.30.70.20">
    <property type="match status" value="1"/>
</dbReference>
<keyword evidence="8" id="KW-1185">Reference proteome</keyword>
<evidence type="ECO:0000259" key="6">
    <source>
        <dbReference type="PROSITE" id="PS51379"/>
    </source>
</evidence>
<dbReference type="RefSeq" id="WP_190261414.1">
    <property type="nucleotide sequence ID" value="NZ_CP053923.1"/>
</dbReference>
<dbReference type="PROSITE" id="PS51379">
    <property type="entry name" value="4FE4S_FER_2"/>
    <property type="match status" value="2"/>
</dbReference>
<keyword evidence="2" id="KW-0408">Iron</keyword>
<dbReference type="AlphaFoldDB" id="A0A7H1N5G8"/>
<dbReference type="InterPro" id="IPR017900">
    <property type="entry name" value="4Fe4S_Fe_S_CS"/>
</dbReference>
<feature type="domain" description="4Fe-4S ferredoxin-type" evidence="6">
    <location>
        <begin position="18"/>
        <end position="47"/>
    </location>
</feature>
<name>A0A7H1N5G8_9PROT</name>
<feature type="domain" description="4Fe-4S ferredoxin-type" evidence="6">
    <location>
        <begin position="64"/>
        <end position="94"/>
    </location>
</feature>
<evidence type="ECO:0000313" key="7">
    <source>
        <dbReference type="EMBL" id="QNT70954.1"/>
    </source>
</evidence>
<dbReference type="SUPFAM" id="SSF54862">
    <property type="entry name" value="4Fe-4S ferredoxins"/>
    <property type="match status" value="1"/>
</dbReference>
<dbReference type="KEGG" id="dvn:HQ394_18605"/>
<dbReference type="Proteomes" id="UP000516369">
    <property type="component" value="Chromosome"/>
</dbReference>